<evidence type="ECO:0000313" key="2">
    <source>
        <dbReference type="Proteomes" id="UP000887013"/>
    </source>
</evidence>
<evidence type="ECO:0000313" key="1">
    <source>
        <dbReference type="EMBL" id="GFT00921.1"/>
    </source>
</evidence>
<protein>
    <submittedName>
        <fullName evidence="1">Uncharacterized protein</fullName>
    </submittedName>
</protein>
<comment type="caution">
    <text evidence="1">The sequence shown here is derived from an EMBL/GenBank/DDBJ whole genome shotgun (WGS) entry which is preliminary data.</text>
</comment>
<dbReference type="OrthoDB" id="8123891at2759"/>
<gene>
    <name evidence="1" type="ORF">NPIL_582171</name>
</gene>
<organism evidence="1 2">
    <name type="scientific">Nephila pilipes</name>
    <name type="common">Giant wood spider</name>
    <name type="synonym">Nephila maculata</name>
    <dbReference type="NCBI Taxonomy" id="299642"/>
    <lineage>
        <taxon>Eukaryota</taxon>
        <taxon>Metazoa</taxon>
        <taxon>Ecdysozoa</taxon>
        <taxon>Arthropoda</taxon>
        <taxon>Chelicerata</taxon>
        <taxon>Arachnida</taxon>
        <taxon>Araneae</taxon>
        <taxon>Araneomorphae</taxon>
        <taxon>Entelegynae</taxon>
        <taxon>Araneoidea</taxon>
        <taxon>Nephilidae</taxon>
        <taxon>Nephila</taxon>
    </lineage>
</organism>
<reference evidence="1" key="1">
    <citation type="submission" date="2020-08" db="EMBL/GenBank/DDBJ databases">
        <title>Multicomponent nature underlies the extraordinary mechanical properties of spider dragline silk.</title>
        <authorList>
            <person name="Kono N."/>
            <person name="Nakamura H."/>
            <person name="Mori M."/>
            <person name="Yoshida Y."/>
            <person name="Ohtoshi R."/>
            <person name="Malay A.D."/>
            <person name="Moran D.A.P."/>
            <person name="Tomita M."/>
            <person name="Numata K."/>
            <person name="Arakawa K."/>
        </authorList>
    </citation>
    <scope>NUCLEOTIDE SEQUENCE</scope>
</reference>
<sequence length="303" mass="34801">MFLLEIRNAENSPDNYKLANLLFMQITVDSFKLNNCNLGQPSATIAFTSTTSQLTSNFQKQGKGDTINRKPEKNQRYRSVSEEISFAKITKGNNNSLDWRSKSANTTREEMQTTPPSASTQPFNLNKHSISTPEQIQNQSQVAILNQTKKIKVPPITIDNSPNSTKLLKELYKLTGIKFSAKLTGYSLNPTPTVYYIIKRYIDQNNLKGYTYHIPNKKFLRVVFRRMPSDTPPIEIISDLENYYIQAQECFNMTNKIQEKLCILPLFLLNLLKTNNNMEIYNIDEIYIKISVEPLRKKLGPVQ</sequence>
<proteinExistence type="predicted"/>
<name>A0A8X6N8D4_NEPPI</name>
<dbReference type="EMBL" id="BMAW01055457">
    <property type="protein sequence ID" value="GFT00921.1"/>
    <property type="molecule type" value="Genomic_DNA"/>
</dbReference>
<accession>A0A8X6N8D4</accession>
<dbReference type="Proteomes" id="UP000887013">
    <property type="component" value="Unassembled WGS sequence"/>
</dbReference>
<dbReference type="AlphaFoldDB" id="A0A8X6N8D4"/>
<keyword evidence="2" id="KW-1185">Reference proteome</keyword>